<name>A0ABD2NB86_9CUCU</name>
<feature type="region of interest" description="Disordered" evidence="3">
    <location>
        <begin position="621"/>
        <end position="692"/>
    </location>
</feature>
<dbReference type="InterPro" id="IPR007587">
    <property type="entry name" value="SAPS"/>
</dbReference>
<protein>
    <recommendedName>
        <fullName evidence="6">Serine/threonine-protein phosphatase 6 regulatory subunit 3</fullName>
    </recommendedName>
</protein>
<feature type="compositionally biased region" description="Basic and acidic residues" evidence="3">
    <location>
        <begin position="737"/>
        <end position="751"/>
    </location>
</feature>
<feature type="compositionally biased region" description="Basic and acidic residues" evidence="3">
    <location>
        <begin position="666"/>
        <end position="678"/>
    </location>
</feature>
<comment type="similarity">
    <text evidence="1">Belongs to the SAPS family.</text>
</comment>
<organism evidence="4 5">
    <name type="scientific">Cryptolaemus montrouzieri</name>
    <dbReference type="NCBI Taxonomy" id="559131"/>
    <lineage>
        <taxon>Eukaryota</taxon>
        <taxon>Metazoa</taxon>
        <taxon>Ecdysozoa</taxon>
        <taxon>Arthropoda</taxon>
        <taxon>Hexapoda</taxon>
        <taxon>Insecta</taxon>
        <taxon>Pterygota</taxon>
        <taxon>Neoptera</taxon>
        <taxon>Endopterygota</taxon>
        <taxon>Coleoptera</taxon>
        <taxon>Polyphaga</taxon>
        <taxon>Cucujiformia</taxon>
        <taxon>Coccinelloidea</taxon>
        <taxon>Coccinellidae</taxon>
        <taxon>Scymninae</taxon>
        <taxon>Scymnini</taxon>
        <taxon>Cryptolaemus</taxon>
    </lineage>
</organism>
<evidence type="ECO:0000256" key="3">
    <source>
        <dbReference type="SAM" id="MobiDB-lite"/>
    </source>
</evidence>
<feature type="compositionally biased region" description="Polar residues" evidence="3">
    <location>
        <begin position="621"/>
        <end position="631"/>
    </location>
</feature>
<evidence type="ECO:0008006" key="6">
    <source>
        <dbReference type="Google" id="ProtNLM"/>
    </source>
</evidence>
<dbReference type="AlphaFoldDB" id="A0ABD2NB86"/>
<feature type="region of interest" description="Disordered" evidence="3">
    <location>
        <begin position="787"/>
        <end position="837"/>
    </location>
</feature>
<dbReference type="Proteomes" id="UP001516400">
    <property type="component" value="Unassembled WGS sequence"/>
</dbReference>
<evidence type="ECO:0000256" key="1">
    <source>
        <dbReference type="ARBA" id="ARBA00006180"/>
    </source>
</evidence>
<dbReference type="PANTHER" id="PTHR12634:SF8">
    <property type="entry name" value="FIERY MOUNTAIN, ISOFORM D"/>
    <property type="match status" value="1"/>
</dbReference>
<keyword evidence="2" id="KW-0131">Cell cycle</keyword>
<comment type="caution">
    <text evidence="4">The sequence shown here is derived from an EMBL/GenBank/DDBJ whole genome shotgun (WGS) entry which is preliminary data.</text>
</comment>
<evidence type="ECO:0000313" key="5">
    <source>
        <dbReference type="Proteomes" id="UP001516400"/>
    </source>
</evidence>
<evidence type="ECO:0000313" key="4">
    <source>
        <dbReference type="EMBL" id="KAL3275426.1"/>
    </source>
</evidence>
<feature type="compositionally biased region" description="Acidic residues" evidence="3">
    <location>
        <begin position="634"/>
        <end position="646"/>
    </location>
</feature>
<evidence type="ECO:0000256" key="2">
    <source>
        <dbReference type="ARBA" id="ARBA00023306"/>
    </source>
</evidence>
<dbReference type="PANTHER" id="PTHR12634">
    <property type="entry name" value="SIT4 YEAST -ASSOCIATING PROTEIN-RELATED"/>
    <property type="match status" value="1"/>
</dbReference>
<dbReference type="EMBL" id="JABFTP020000083">
    <property type="protein sequence ID" value="KAL3275426.1"/>
    <property type="molecule type" value="Genomic_DNA"/>
</dbReference>
<feature type="compositionally biased region" description="Polar residues" evidence="3">
    <location>
        <begin position="681"/>
        <end position="692"/>
    </location>
</feature>
<reference evidence="4 5" key="1">
    <citation type="journal article" date="2021" name="BMC Biol.">
        <title>Horizontally acquired antibacterial genes associated with adaptive radiation of ladybird beetles.</title>
        <authorList>
            <person name="Li H.S."/>
            <person name="Tang X.F."/>
            <person name="Huang Y.H."/>
            <person name="Xu Z.Y."/>
            <person name="Chen M.L."/>
            <person name="Du X.Y."/>
            <person name="Qiu B.Y."/>
            <person name="Chen P.T."/>
            <person name="Zhang W."/>
            <person name="Slipinski A."/>
            <person name="Escalona H.E."/>
            <person name="Waterhouse R.M."/>
            <person name="Zwick A."/>
            <person name="Pang H."/>
        </authorList>
    </citation>
    <scope>NUCLEOTIDE SEQUENCE [LARGE SCALE GENOMIC DNA]</scope>
    <source>
        <strain evidence="4">SYSU2018</strain>
    </source>
</reference>
<dbReference type="Pfam" id="PF04499">
    <property type="entry name" value="SAPS"/>
    <property type="match status" value="1"/>
</dbReference>
<gene>
    <name evidence="4" type="ORF">HHI36_020188</name>
</gene>
<accession>A0ABD2NB86</accession>
<feature type="compositionally biased region" description="Polar residues" evidence="3">
    <location>
        <begin position="807"/>
        <end position="822"/>
    </location>
</feature>
<keyword evidence="5" id="KW-1185">Reference proteome</keyword>
<feature type="region of interest" description="Disordered" evidence="3">
    <location>
        <begin position="721"/>
        <end position="751"/>
    </location>
</feature>
<proteinExistence type="inferred from homology"/>
<sequence length="837" mass="94079">MFWKYNASSSPQIEALLGKEDVTLQEVMDSEDIINECRVQNKALIDFLQKPNVMEELVTLTTLEPSTEIDERIRFKYSNIACELLTCDVPALNERLASDELLLEKLYNFLDSEPPLNPLLASFFSKILGALIAKKTEQVLDFLKAKDTFISLLLKHLGTSAIMDLMLKLFTQVEGIETKQNILNWLDSQQIMQSLVSMFNPNIDKDRHYNVAQLLCDFIRIARDNQRNSMERADPDPLLNTLESSEIVALLLDKILNGDKCESAIVGGIQVLLALLDVNQNSISKFNSATSYNNINDEANDMEQKQKVLNNISIALLDRVLDFHNLLLDPPKKMPMELTIGVLDPPLGQTRLQVLKLFASVISSNNNDLLQKIISLGTFPLMLDLFFKYPWNNFLHTQVERCLVLALKTYVSEDSDDTANALCKHLLENCKLIDRILGAWKENDEKQKAKGVRQGYMGHLINILNELIDSCSKTYFGQFLKENHPQTHASLEEFKENTLKAVNETQRALLGGAHPYFSNNNDSGDYSDSVVPQSAAFQQQQYLNSRFIDGYSGFNDDAFNEGGDTLQAIDHRTDMNFDLSDNALSIQVFKQLCSQSINTLDDADDQIFEEKDHTFQTVIEKQGDQNEVQVYSSDSDDESPTEDNSMDVDPHNSKGKLFTAWSSPKPEAKSESEPEKVMSDPWNNLSNNSSDANTDSWADFNSATFEADFSKAFENQFSTISDRGKKEQMAATSIENSNKEKDKIEGEEKAVEKVFEPETRVLNVEKDGAMDNTSITNVAQDNETSFQMCGMGEAGGDQGKETDVRNETLSNEPSKNTSSEGDCTSKEEGNILANREN</sequence>
<feature type="compositionally biased region" description="Basic and acidic residues" evidence="3">
    <location>
        <begin position="823"/>
        <end position="837"/>
    </location>
</feature>